<dbReference type="EMBL" id="AP023417">
    <property type="protein sequence ID" value="BCK80224.1"/>
    <property type="molecule type" value="Genomic_DNA"/>
</dbReference>
<protein>
    <submittedName>
        <fullName evidence="1">Uncharacterized protein</fullName>
    </submittedName>
</protein>
<dbReference type="KEGG" id="vfa:MM35RIKEN_24160"/>
<dbReference type="AlphaFoldDB" id="A0A810PX96"/>
<organism evidence="1 2">
    <name type="scientific">Vescimonas fastidiosa</name>
    <dbReference type="NCBI Taxonomy" id="2714353"/>
    <lineage>
        <taxon>Bacteria</taxon>
        <taxon>Bacillati</taxon>
        <taxon>Bacillota</taxon>
        <taxon>Clostridia</taxon>
        <taxon>Eubacteriales</taxon>
        <taxon>Oscillospiraceae</taxon>
        <taxon>Vescimonas</taxon>
    </lineage>
</organism>
<geneLocation type="plasmid" evidence="1 2">
    <name>pMM35_02</name>
</geneLocation>
<gene>
    <name evidence="1" type="ORF">MM35RIKEN_24160</name>
</gene>
<accession>A0A810PX96</accession>
<evidence type="ECO:0000313" key="1">
    <source>
        <dbReference type="EMBL" id="BCK80224.1"/>
    </source>
</evidence>
<dbReference type="Proteomes" id="UP000681343">
    <property type="component" value="Plasmid pMM35_02"/>
</dbReference>
<reference evidence="1" key="1">
    <citation type="submission" date="2020-09" db="EMBL/GenBank/DDBJ databases">
        <title>New species isolated from human feces.</title>
        <authorList>
            <person name="Kitahara M."/>
            <person name="Shigeno Y."/>
            <person name="Shime M."/>
            <person name="Matsumoto Y."/>
            <person name="Nakamura S."/>
            <person name="Motooka D."/>
            <person name="Fukuoka S."/>
            <person name="Nishikawa H."/>
            <person name="Benno Y."/>
        </authorList>
    </citation>
    <scope>NUCLEOTIDE SEQUENCE</scope>
    <source>
        <strain evidence="1">MM35</strain>
        <plasmid evidence="1">pMM35_02</plasmid>
    </source>
</reference>
<sequence length="69" mass="7695">MKQLGNLAIVCAKRADVSLHISEGQVFVRCDTISPQPWSAPWNDDNAILAMIRKLNFGDSTNERNEHNG</sequence>
<dbReference type="RefSeq" id="WP_212822241.1">
    <property type="nucleotide sequence ID" value="NZ_AP023417.1"/>
</dbReference>
<keyword evidence="2" id="KW-1185">Reference proteome</keyword>
<evidence type="ECO:0000313" key="2">
    <source>
        <dbReference type="Proteomes" id="UP000681343"/>
    </source>
</evidence>
<proteinExistence type="predicted"/>
<keyword evidence="1" id="KW-0614">Plasmid</keyword>
<name>A0A810PX96_9FIRM</name>